<dbReference type="PANTHER" id="PTHR12526">
    <property type="entry name" value="GLYCOSYLTRANSFERASE"/>
    <property type="match status" value="1"/>
</dbReference>
<sequence length="467" mass="50303">MRIALINEGTYPYAPGGVSTWCDHLVRGLPEVRWHLVSITSGDTPPPVTAPLPSTVDAVQPVPMWGIERPGRYKAERAAARMCRGMLGNTPADLAVFAEGLRELAFAAVPPRRWFRSPAGRHPLAGAPLTDILLDAWAGSPALPRLTMRDADDAAVLLEHSVRPLAAVLPPVDLCHANANGLAALIALASKWRDRRPFVLTEHGVYLRERYFSTRGLAPGVKATLLRFHRALAKLAYAEAALIAPVSGFNRRWAERHGADPARIAVIPNGVDPGRFAPIEGEPDRPTITWVGRVDPLKDLETLIRAFGYVRAWLPTARLHLAGPVPAGNEAYAATCRKLAADLQIADAVTFAGEVACSREAFAAGHVVALSSVSEGMPYTVIEAMMCGRATVSTDVGGVAEAVGDTGLVVSPRDPRAFANACLELLTDPARRADMARRARARALGEYTLDRCLSTYRGHYRRLGALV</sequence>
<feature type="domain" description="DUF3492" evidence="1">
    <location>
        <begin position="1"/>
        <end position="261"/>
    </location>
</feature>
<dbReference type="NCBIfam" id="NF038011">
    <property type="entry name" value="PelF"/>
    <property type="match status" value="1"/>
</dbReference>
<dbReference type="InterPro" id="IPR047691">
    <property type="entry name" value="PelF-like"/>
</dbReference>
<gene>
    <name evidence="2" type="primary">icsA</name>
    <name evidence="2" type="ORF">Vau01_069890</name>
</gene>
<dbReference type="AlphaFoldDB" id="A0A8J4E315"/>
<name>A0A8J4E315_9ACTN</name>
<dbReference type="InterPro" id="IPR022622">
    <property type="entry name" value="DUF3492"/>
</dbReference>
<organism evidence="2 3">
    <name type="scientific">Virgisporangium aurantiacum</name>
    <dbReference type="NCBI Taxonomy" id="175570"/>
    <lineage>
        <taxon>Bacteria</taxon>
        <taxon>Bacillati</taxon>
        <taxon>Actinomycetota</taxon>
        <taxon>Actinomycetes</taxon>
        <taxon>Micromonosporales</taxon>
        <taxon>Micromonosporaceae</taxon>
        <taxon>Virgisporangium</taxon>
    </lineage>
</organism>
<proteinExistence type="predicted"/>
<keyword evidence="3" id="KW-1185">Reference proteome</keyword>
<dbReference type="PANTHER" id="PTHR12526:SF636">
    <property type="entry name" value="BLL3647 PROTEIN"/>
    <property type="match status" value="1"/>
</dbReference>
<protein>
    <submittedName>
        <fullName evidence="2">Lipopolysaccharide glycosyltransferase, putative</fullName>
    </submittedName>
</protein>
<accession>A0A8J4E315</accession>
<evidence type="ECO:0000259" key="1">
    <source>
        <dbReference type="Pfam" id="PF11997"/>
    </source>
</evidence>
<dbReference type="GO" id="GO:0016757">
    <property type="term" value="F:glycosyltransferase activity"/>
    <property type="evidence" value="ECO:0007669"/>
    <property type="project" value="TreeGrafter"/>
</dbReference>
<reference evidence="2" key="1">
    <citation type="submission" date="2021-01" db="EMBL/GenBank/DDBJ databases">
        <title>Whole genome shotgun sequence of Virgisporangium aurantiacum NBRC 16421.</title>
        <authorList>
            <person name="Komaki H."/>
            <person name="Tamura T."/>
        </authorList>
    </citation>
    <scope>NUCLEOTIDE SEQUENCE</scope>
    <source>
        <strain evidence="2">NBRC 16421</strain>
    </source>
</reference>
<evidence type="ECO:0000313" key="2">
    <source>
        <dbReference type="EMBL" id="GIJ59473.1"/>
    </source>
</evidence>
<comment type="caution">
    <text evidence="2">The sequence shown here is derived from an EMBL/GenBank/DDBJ whole genome shotgun (WGS) entry which is preliminary data.</text>
</comment>
<evidence type="ECO:0000313" key="3">
    <source>
        <dbReference type="Proteomes" id="UP000612585"/>
    </source>
</evidence>
<dbReference type="Pfam" id="PF11997">
    <property type="entry name" value="DUF3492"/>
    <property type="match status" value="1"/>
</dbReference>
<dbReference type="RefSeq" id="WP_204001819.1">
    <property type="nucleotide sequence ID" value="NZ_BOPG01000047.1"/>
</dbReference>
<dbReference type="Proteomes" id="UP000612585">
    <property type="component" value="Unassembled WGS sequence"/>
</dbReference>
<dbReference type="Pfam" id="PF13692">
    <property type="entry name" value="Glyco_trans_1_4"/>
    <property type="match status" value="1"/>
</dbReference>
<dbReference type="EMBL" id="BOPG01000047">
    <property type="protein sequence ID" value="GIJ59473.1"/>
    <property type="molecule type" value="Genomic_DNA"/>
</dbReference>
<dbReference type="SUPFAM" id="SSF53756">
    <property type="entry name" value="UDP-Glycosyltransferase/glycogen phosphorylase"/>
    <property type="match status" value="1"/>
</dbReference>
<dbReference type="Gene3D" id="3.40.50.2000">
    <property type="entry name" value="Glycogen Phosphorylase B"/>
    <property type="match status" value="2"/>
</dbReference>